<organism evidence="6 7">
    <name type="scientific">Cymbomonas tetramitiformis</name>
    <dbReference type="NCBI Taxonomy" id="36881"/>
    <lineage>
        <taxon>Eukaryota</taxon>
        <taxon>Viridiplantae</taxon>
        <taxon>Chlorophyta</taxon>
        <taxon>Pyramimonadophyceae</taxon>
        <taxon>Pyramimonadales</taxon>
        <taxon>Pyramimonadaceae</taxon>
        <taxon>Cymbomonas</taxon>
    </lineage>
</organism>
<dbReference type="AlphaFoldDB" id="A0AAE0FXY6"/>
<keyword evidence="7" id="KW-1185">Reference proteome</keyword>
<dbReference type="PANTHER" id="PTHR30249">
    <property type="entry name" value="PUTATIVE SEROTONIN TRANSPORTER"/>
    <property type="match status" value="1"/>
</dbReference>
<proteinExistence type="predicted"/>
<dbReference type="Proteomes" id="UP001190700">
    <property type="component" value="Unassembled WGS sequence"/>
</dbReference>
<dbReference type="InterPro" id="IPR007300">
    <property type="entry name" value="CidB/LrgB"/>
</dbReference>
<comment type="subcellular location">
    <subcellularLocation>
        <location evidence="1">Membrane</location>
        <topology evidence="1">Multi-pass membrane protein</topology>
    </subcellularLocation>
</comment>
<accession>A0AAE0FXY6</accession>
<evidence type="ECO:0000256" key="2">
    <source>
        <dbReference type="ARBA" id="ARBA00022692"/>
    </source>
</evidence>
<keyword evidence="4 5" id="KW-0472">Membrane</keyword>
<dbReference type="PANTHER" id="PTHR30249:SF0">
    <property type="entry name" value="PLASTIDAL GLYCOLATE_GLYCERATE TRANSLOCATOR 1, CHLOROPLASTIC"/>
    <property type="match status" value="1"/>
</dbReference>
<evidence type="ECO:0000256" key="5">
    <source>
        <dbReference type="SAM" id="Phobius"/>
    </source>
</evidence>
<evidence type="ECO:0000313" key="6">
    <source>
        <dbReference type="EMBL" id="KAK3267924.1"/>
    </source>
</evidence>
<protein>
    <submittedName>
        <fullName evidence="6">Uncharacterized protein</fullName>
    </submittedName>
</protein>
<dbReference type="EMBL" id="LGRX02012114">
    <property type="protein sequence ID" value="KAK3267924.1"/>
    <property type="molecule type" value="Genomic_DNA"/>
</dbReference>
<keyword evidence="2 5" id="KW-0812">Transmembrane</keyword>
<sequence>MAYSLTQNHSLLVQKSTTAFFRGSSSKTLRPRPLSRGQPGLLRFRRGALAFKQDLKNNLGGSCHVASRSSSLKQSRPLRTATCRAVPESSEDMVEDASESPWLMTQAQKAAGLATFLAADMFLKKVFVAANIAFPSALGGMFVILGTLLALEVVSNSTVEFLFRMFNPALDWIARWLPLFYMPSLIVLPVAIQVPPVHVLVVLSVVTSLSAEASQATAKSLTKFTPFADMTDLTSDGQS</sequence>
<keyword evidence="3 5" id="KW-1133">Transmembrane helix</keyword>
<gene>
    <name evidence="6" type="ORF">CYMTET_23547</name>
</gene>
<reference evidence="6 7" key="1">
    <citation type="journal article" date="2015" name="Genome Biol. Evol.">
        <title>Comparative Genomics of a Bacterivorous Green Alga Reveals Evolutionary Causalities and Consequences of Phago-Mixotrophic Mode of Nutrition.</title>
        <authorList>
            <person name="Burns J.A."/>
            <person name="Paasch A."/>
            <person name="Narechania A."/>
            <person name="Kim E."/>
        </authorList>
    </citation>
    <scope>NUCLEOTIDE SEQUENCE [LARGE SCALE GENOMIC DNA]</scope>
    <source>
        <strain evidence="6 7">PLY_AMNH</strain>
    </source>
</reference>
<name>A0AAE0FXY6_9CHLO</name>
<comment type="caution">
    <text evidence="6">The sequence shown here is derived from an EMBL/GenBank/DDBJ whole genome shotgun (WGS) entry which is preliminary data.</text>
</comment>
<evidence type="ECO:0000313" key="7">
    <source>
        <dbReference type="Proteomes" id="UP001190700"/>
    </source>
</evidence>
<evidence type="ECO:0000256" key="3">
    <source>
        <dbReference type="ARBA" id="ARBA00022989"/>
    </source>
</evidence>
<evidence type="ECO:0000256" key="4">
    <source>
        <dbReference type="ARBA" id="ARBA00023136"/>
    </source>
</evidence>
<evidence type="ECO:0000256" key="1">
    <source>
        <dbReference type="ARBA" id="ARBA00004141"/>
    </source>
</evidence>
<feature type="transmembrane region" description="Helical" evidence="5">
    <location>
        <begin position="126"/>
        <end position="153"/>
    </location>
</feature>
<dbReference type="GO" id="GO:0016020">
    <property type="term" value="C:membrane"/>
    <property type="evidence" value="ECO:0007669"/>
    <property type="project" value="UniProtKB-SubCell"/>
</dbReference>